<reference evidence="2" key="1">
    <citation type="submission" date="2012-02" db="EMBL/GenBank/DDBJ databases">
        <title>Complete sequence of Desulfitobacterium dichloroeliminans LMG P-21439.</title>
        <authorList>
            <person name="Lucas S."/>
            <person name="Han J."/>
            <person name="Lapidus A."/>
            <person name="Cheng J.-F."/>
            <person name="Goodwin L."/>
            <person name="Pitluck S."/>
            <person name="Peters L."/>
            <person name="Ovchinnikova G."/>
            <person name="Teshima H."/>
            <person name="Detter J.C."/>
            <person name="Han C."/>
            <person name="Tapia R."/>
            <person name="Land M."/>
            <person name="Hauser L."/>
            <person name="Kyrpides N."/>
            <person name="Ivanova N."/>
            <person name="Pagani I."/>
            <person name="Kruse T."/>
            <person name="de Vos W.M."/>
            <person name="Boon N."/>
            <person name="Smidt H."/>
            <person name="Woyke T."/>
        </authorList>
    </citation>
    <scope>NUCLEOTIDE SEQUENCE [LARGE SCALE GENOMIC DNA]</scope>
    <source>
        <strain evidence="2">LMG P-21439 / DCA1</strain>
    </source>
</reference>
<dbReference type="EMBL" id="CP003344">
    <property type="protein sequence ID" value="AGA68891.1"/>
    <property type="molecule type" value="Genomic_DNA"/>
</dbReference>
<sequence>MTTCSFCGYEFLEVDSQIGCQGCPLHKSCGKVKCPNCGFEIPKEPKFIAWLKKKRREKGE</sequence>
<dbReference type="HOGENOM" id="CLU_199499_1_0_9"/>
<keyword evidence="2" id="KW-1185">Reference proteome</keyword>
<dbReference type="AlphaFoldDB" id="L0F8A6"/>
<name>L0F8A6_DESDL</name>
<evidence type="ECO:0000313" key="2">
    <source>
        <dbReference type="Proteomes" id="UP000010797"/>
    </source>
</evidence>
<organism evidence="1 2">
    <name type="scientific">Desulfitobacterium dichloroeliminans (strain LMG P-21439 / DCA1)</name>
    <dbReference type="NCBI Taxonomy" id="871963"/>
    <lineage>
        <taxon>Bacteria</taxon>
        <taxon>Bacillati</taxon>
        <taxon>Bacillota</taxon>
        <taxon>Clostridia</taxon>
        <taxon>Eubacteriales</taxon>
        <taxon>Desulfitobacteriaceae</taxon>
        <taxon>Desulfitobacterium</taxon>
    </lineage>
</organism>
<gene>
    <name evidence="1" type="ordered locus">Desdi_1386</name>
</gene>
<dbReference type="STRING" id="871963.Desdi_1386"/>
<dbReference type="eggNOG" id="COG1918">
    <property type="taxonomic scope" value="Bacteria"/>
</dbReference>
<dbReference type="KEGG" id="ddl:Desdi_1386"/>
<evidence type="ECO:0000313" key="1">
    <source>
        <dbReference type="EMBL" id="AGA68891.1"/>
    </source>
</evidence>
<accession>L0F8A6</accession>
<proteinExistence type="predicted"/>
<protein>
    <submittedName>
        <fullName evidence="1">Uncharacterized protein</fullName>
    </submittedName>
</protein>
<dbReference type="Proteomes" id="UP000010797">
    <property type="component" value="Chromosome"/>
</dbReference>